<feature type="transmembrane region" description="Helical" evidence="1">
    <location>
        <begin position="137"/>
        <end position="154"/>
    </location>
</feature>
<proteinExistence type="predicted"/>
<keyword evidence="1" id="KW-0812">Transmembrane</keyword>
<protein>
    <submittedName>
        <fullName evidence="2">Uncharacterized protein</fullName>
    </submittedName>
</protein>
<gene>
    <name evidence="2" type="ORF">APHIGO_LOCUS6635</name>
</gene>
<dbReference type="Proteomes" id="UP001154329">
    <property type="component" value="Chromosome 2"/>
</dbReference>
<dbReference type="EMBL" id="OU899035">
    <property type="protein sequence ID" value="CAH1725586.1"/>
    <property type="molecule type" value="Genomic_DNA"/>
</dbReference>
<evidence type="ECO:0000313" key="2">
    <source>
        <dbReference type="EMBL" id="CAH1725586.1"/>
    </source>
</evidence>
<dbReference type="AlphaFoldDB" id="A0A9P0J2Q3"/>
<keyword evidence="1" id="KW-0472">Membrane</keyword>
<keyword evidence="1" id="KW-1133">Transmembrane helix</keyword>
<evidence type="ECO:0000256" key="1">
    <source>
        <dbReference type="SAM" id="Phobius"/>
    </source>
</evidence>
<evidence type="ECO:0000313" key="3">
    <source>
        <dbReference type="Proteomes" id="UP001154329"/>
    </source>
</evidence>
<feature type="transmembrane region" description="Helical" evidence="1">
    <location>
        <begin position="104"/>
        <end position="125"/>
    </location>
</feature>
<reference evidence="2" key="2">
    <citation type="submission" date="2022-10" db="EMBL/GenBank/DDBJ databases">
        <authorList>
            <consortium name="ENA_rothamsted_submissions"/>
            <consortium name="culmorum"/>
            <person name="King R."/>
        </authorList>
    </citation>
    <scope>NUCLEOTIDE SEQUENCE</scope>
</reference>
<name>A0A9P0J2Q3_APHGO</name>
<reference evidence="2" key="1">
    <citation type="submission" date="2022-02" db="EMBL/GenBank/DDBJ databases">
        <authorList>
            <person name="King R."/>
        </authorList>
    </citation>
    <scope>NUCLEOTIDE SEQUENCE</scope>
</reference>
<sequence>MYNYGTAMSHKNIHRKNFTRLFRGVFTYPLAFRRKSEIRKKRLFSACYARNDLKHRQKRTGPYCWVISKHNGTGRMVARVPTLCTRATIAAIVPHNRYDNYYMYIYISLCARTLRIIIYSIPIFYVSISDNIRAYPPTPYVIIIYTIHVICGLTV</sequence>
<accession>A0A9P0J2Q3</accession>
<organism evidence="2 3">
    <name type="scientific">Aphis gossypii</name>
    <name type="common">Cotton aphid</name>
    <dbReference type="NCBI Taxonomy" id="80765"/>
    <lineage>
        <taxon>Eukaryota</taxon>
        <taxon>Metazoa</taxon>
        <taxon>Ecdysozoa</taxon>
        <taxon>Arthropoda</taxon>
        <taxon>Hexapoda</taxon>
        <taxon>Insecta</taxon>
        <taxon>Pterygota</taxon>
        <taxon>Neoptera</taxon>
        <taxon>Paraneoptera</taxon>
        <taxon>Hemiptera</taxon>
        <taxon>Sternorrhyncha</taxon>
        <taxon>Aphidomorpha</taxon>
        <taxon>Aphidoidea</taxon>
        <taxon>Aphididae</taxon>
        <taxon>Aphidini</taxon>
        <taxon>Aphis</taxon>
        <taxon>Aphis</taxon>
    </lineage>
</organism>
<keyword evidence="3" id="KW-1185">Reference proteome</keyword>